<dbReference type="InterPro" id="IPR003856">
    <property type="entry name" value="LPS_length_determ_N"/>
</dbReference>
<evidence type="ECO:0000256" key="6">
    <source>
        <dbReference type="SAM" id="Coils"/>
    </source>
</evidence>
<feature type="transmembrane region" description="Helical" evidence="7">
    <location>
        <begin position="360"/>
        <end position="379"/>
    </location>
</feature>
<evidence type="ECO:0000256" key="4">
    <source>
        <dbReference type="ARBA" id="ARBA00022989"/>
    </source>
</evidence>
<dbReference type="AlphaFoldDB" id="A0A7W8E9I2"/>
<proteinExistence type="predicted"/>
<accession>A0A7W8E9I2</accession>
<protein>
    <submittedName>
        <fullName evidence="10">Uncharacterized protein involved in exopolysaccharide biosynthesis</fullName>
    </submittedName>
</protein>
<dbReference type="EMBL" id="JACHIO010000007">
    <property type="protein sequence ID" value="MBB5063619.1"/>
    <property type="molecule type" value="Genomic_DNA"/>
</dbReference>
<dbReference type="Pfam" id="PF02706">
    <property type="entry name" value="Wzz"/>
    <property type="match status" value="1"/>
</dbReference>
<evidence type="ECO:0000256" key="1">
    <source>
        <dbReference type="ARBA" id="ARBA00004651"/>
    </source>
</evidence>
<dbReference type="InterPro" id="IPR032807">
    <property type="entry name" value="GNVR"/>
</dbReference>
<dbReference type="PANTHER" id="PTHR32309:SF13">
    <property type="entry name" value="FERRIC ENTEROBACTIN TRANSPORT PROTEIN FEPE"/>
    <property type="match status" value="1"/>
</dbReference>
<evidence type="ECO:0000256" key="7">
    <source>
        <dbReference type="SAM" id="Phobius"/>
    </source>
</evidence>
<feature type="domain" description="Polysaccharide chain length determinant N-terminal" evidence="8">
    <location>
        <begin position="24"/>
        <end position="120"/>
    </location>
</feature>
<keyword evidence="2" id="KW-1003">Cell membrane</keyword>
<dbReference type="GO" id="GO:0004713">
    <property type="term" value="F:protein tyrosine kinase activity"/>
    <property type="evidence" value="ECO:0007669"/>
    <property type="project" value="TreeGrafter"/>
</dbReference>
<keyword evidence="3 7" id="KW-0812">Transmembrane</keyword>
<feature type="domain" description="Tyrosine-protein kinase G-rich" evidence="9">
    <location>
        <begin position="304"/>
        <end position="381"/>
    </location>
</feature>
<evidence type="ECO:0000313" key="10">
    <source>
        <dbReference type="EMBL" id="MBB5063619.1"/>
    </source>
</evidence>
<dbReference type="PANTHER" id="PTHR32309">
    <property type="entry name" value="TYROSINE-PROTEIN KINASE"/>
    <property type="match status" value="1"/>
</dbReference>
<evidence type="ECO:0000313" key="11">
    <source>
        <dbReference type="Proteomes" id="UP000584867"/>
    </source>
</evidence>
<evidence type="ECO:0000256" key="3">
    <source>
        <dbReference type="ARBA" id="ARBA00022692"/>
    </source>
</evidence>
<gene>
    <name evidence="10" type="ORF">HDF15_001964</name>
</gene>
<evidence type="ECO:0000259" key="9">
    <source>
        <dbReference type="Pfam" id="PF13807"/>
    </source>
</evidence>
<evidence type="ECO:0000259" key="8">
    <source>
        <dbReference type="Pfam" id="PF02706"/>
    </source>
</evidence>
<dbReference type="Pfam" id="PF13807">
    <property type="entry name" value="GNVR"/>
    <property type="match status" value="1"/>
</dbReference>
<dbReference type="GO" id="GO:0005886">
    <property type="term" value="C:plasma membrane"/>
    <property type="evidence" value="ECO:0007669"/>
    <property type="project" value="UniProtKB-SubCell"/>
</dbReference>
<reference evidence="10 11" key="1">
    <citation type="submission" date="2020-08" db="EMBL/GenBank/DDBJ databases">
        <title>Genomic Encyclopedia of Type Strains, Phase IV (KMG-V): Genome sequencing to study the core and pangenomes of soil and plant-associated prokaryotes.</title>
        <authorList>
            <person name="Whitman W."/>
        </authorList>
    </citation>
    <scope>NUCLEOTIDE SEQUENCE [LARGE SCALE GENOMIC DNA]</scope>
    <source>
        <strain evidence="10 11">X5P3</strain>
    </source>
</reference>
<dbReference type="Proteomes" id="UP000584867">
    <property type="component" value="Unassembled WGS sequence"/>
</dbReference>
<evidence type="ECO:0000256" key="5">
    <source>
        <dbReference type="ARBA" id="ARBA00023136"/>
    </source>
</evidence>
<dbReference type="RefSeq" id="WP_184254940.1">
    <property type="nucleotide sequence ID" value="NZ_JACHIO010000007.1"/>
</dbReference>
<evidence type="ECO:0000256" key="2">
    <source>
        <dbReference type="ARBA" id="ARBA00022475"/>
    </source>
</evidence>
<comment type="subcellular location">
    <subcellularLocation>
        <location evidence="1">Cell membrane</location>
        <topology evidence="1">Multi-pass membrane protein</topology>
    </subcellularLocation>
</comment>
<keyword evidence="4 7" id="KW-1133">Transmembrane helix</keyword>
<feature type="coiled-coil region" evidence="6">
    <location>
        <begin position="194"/>
        <end position="221"/>
    </location>
</feature>
<keyword evidence="6" id="KW-0175">Coiled coil</keyword>
<keyword evidence="5 7" id="KW-0472">Membrane</keyword>
<sequence>MQQPTPEEPTFESSLPTSLEPEAISFNTMLSILFAERRTILLSGLVTFVLAAIFAFLLPNTYKATTSFVPPGSNSAGASSAAIMGQLSALGAGGLLAGKGQGDLYVGVLKSHTIARNLIQRFHLMDVYKVKKESVAETILEKNSTFTLGTKDPIVIINVVDKSPERARDLANGYLEALQSTTTGLALTESSQRRLFYEQRLAKEKDELANAEVALKQTQEKSGLIAPAGQTSSEIQTLAQLRSQTSERQVRLASLLHDESDENPDVIRLRNEIASLQTQTSQLENGQGQRQFGRFSTVQVPELELDYIRKARDVKYHETLFDIIARQYEVARIDEAKDSPLQVLDQATVPDTKSGPHRTILSALGLIIGLVFGAAWTLLKTLRASAVRP</sequence>
<dbReference type="InterPro" id="IPR050445">
    <property type="entry name" value="Bact_polysacc_biosynth/exp"/>
</dbReference>
<name>A0A7W8E9I2_9BACT</name>
<organism evidence="10 11">
    <name type="scientific">Granulicella mallensis</name>
    <dbReference type="NCBI Taxonomy" id="940614"/>
    <lineage>
        <taxon>Bacteria</taxon>
        <taxon>Pseudomonadati</taxon>
        <taxon>Acidobacteriota</taxon>
        <taxon>Terriglobia</taxon>
        <taxon>Terriglobales</taxon>
        <taxon>Acidobacteriaceae</taxon>
        <taxon>Granulicella</taxon>
    </lineage>
</organism>
<feature type="transmembrane region" description="Helical" evidence="7">
    <location>
        <begin position="39"/>
        <end position="58"/>
    </location>
</feature>
<comment type="caution">
    <text evidence="10">The sequence shown here is derived from an EMBL/GenBank/DDBJ whole genome shotgun (WGS) entry which is preliminary data.</text>
</comment>